<gene>
    <name evidence="13" type="ORF">EI427_10535</name>
</gene>
<dbReference type="RefSeq" id="WP_126614374.1">
    <property type="nucleotide sequence ID" value="NZ_CP034562.1"/>
</dbReference>
<dbReference type="NCBIfam" id="NF003459">
    <property type="entry name" value="PRK05074.1"/>
    <property type="match status" value="1"/>
</dbReference>
<dbReference type="GO" id="GO:0046872">
    <property type="term" value="F:metal ion binding"/>
    <property type="evidence" value="ECO:0007669"/>
    <property type="project" value="UniProtKB-KW"/>
</dbReference>
<dbReference type="SUPFAM" id="SSF52972">
    <property type="entry name" value="ITPase-like"/>
    <property type="match status" value="1"/>
</dbReference>
<comment type="function">
    <text evidence="11">Phosphatase that hydrolyzes non-canonical purine nucleotides such as XTP and ITP to their respective diphosphate derivatives. Probably excludes non-canonical purines from DNA/RNA precursor pool, thus preventing their incorporation into DNA/RNA and avoiding chromosomal lesions.</text>
</comment>
<comment type="similarity">
    <text evidence="10 11">Belongs to the YjjX NTPase family.</text>
</comment>
<dbReference type="InterPro" id="IPR029001">
    <property type="entry name" value="ITPase-like_fam"/>
</dbReference>
<evidence type="ECO:0000256" key="11">
    <source>
        <dbReference type="HAMAP-Rule" id="MF_00648"/>
    </source>
</evidence>
<comment type="catalytic activity">
    <reaction evidence="8 11">
        <text>ITP + H2O = IDP + phosphate + H(+)</text>
        <dbReference type="Rhea" id="RHEA:28330"/>
        <dbReference type="ChEBI" id="CHEBI:15377"/>
        <dbReference type="ChEBI" id="CHEBI:15378"/>
        <dbReference type="ChEBI" id="CHEBI:43474"/>
        <dbReference type="ChEBI" id="CHEBI:58280"/>
        <dbReference type="ChEBI" id="CHEBI:61402"/>
        <dbReference type="EC" id="3.6.1.73"/>
    </reaction>
</comment>
<dbReference type="EMBL" id="CP034562">
    <property type="protein sequence ID" value="AZQ62656.1"/>
    <property type="molecule type" value="Genomic_DNA"/>
</dbReference>
<feature type="binding site" evidence="11">
    <location>
        <begin position="69"/>
        <end position="70"/>
    </location>
    <ligand>
        <name>substrate</name>
    </ligand>
</feature>
<keyword evidence="14" id="KW-1185">Reference proteome</keyword>
<evidence type="ECO:0000256" key="6">
    <source>
        <dbReference type="ARBA" id="ARBA00023080"/>
    </source>
</evidence>
<dbReference type="InterPro" id="IPR050299">
    <property type="entry name" value="YjjX_NTPase"/>
</dbReference>
<name>A0A3S9P369_9BACT</name>
<keyword evidence="6 11" id="KW-0546">Nucleotide metabolism</keyword>
<evidence type="ECO:0000256" key="3">
    <source>
        <dbReference type="ARBA" id="ARBA00022741"/>
    </source>
</evidence>
<keyword evidence="2 11" id="KW-0479">Metal-binding</keyword>
<dbReference type="GO" id="GO:0000166">
    <property type="term" value="F:nucleotide binding"/>
    <property type="evidence" value="ECO:0007669"/>
    <property type="project" value="UniProtKB-KW"/>
</dbReference>
<keyword evidence="7 11" id="KW-0464">Manganese</keyword>
<evidence type="ECO:0000256" key="8">
    <source>
        <dbReference type="ARBA" id="ARBA00048174"/>
    </source>
</evidence>
<evidence type="ECO:0000256" key="1">
    <source>
        <dbReference type="ARBA" id="ARBA00001936"/>
    </source>
</evidence>
<dbReference type="HAMAP" id="MF_00648">
    <property type="entry name" value="Non_canon_purine_NTPase_YjjX"/>
    <property type="match status" value="1"/>
</dbReference>
<dbReference type="Pfam" id="PF01931">
    <property type="entry name" value="NTPase_I-T"/>
    <property type="match status" value="1"/>
</dbReference>
<reference evidence="13 14" key="1">
    <citation type="submission" date="2018-12" db="EMBL/GenBank/DDBJ databases">
        <title>Flammeovirga pectinis sp. nov., isolated from the gut of the Korean scallop, Patinopecten yessoensis.</title>
        <authorList>
            <person name="Bae J.-W."/>
            <person name="Jeong Y.-S."/>
            <person name="Kang W."/>
        </authorList>
    </citation>
    <scope>NUCLEOTIDE SEQUENCE [LARGE SCALE GENOMIC DNA]</scope>
    <source>
        <strain evidence="13 14">L12M1</strain>
    </source>
</reference>
<dbReference type="PANTHER" id="PTHR34699:SF2">
    <property type="entry name" value="NON-CANONICAL PURINE NTP PHOSPHATASE_PRRC1 DOMAIN-CONTAINING PROTEIN"/>
    <property type="match status" value="1"/>
</dbReference>
<evidence type="ECO:0000256" key="5">
    <source>
        <dbReference type="ARBA" id="ARBA00022842"/>
    </source>
</evidence>
<dbReference type="AlphaFoldDB" id="A0A3S9P369"/>
<dbReference type="GO" id="GO:0009117">
    <property type="term" value="P:nucleotide metabolic process"/>
    <property type="evidence" value="ECO:0007669"/>
    <property type="project" value="UniProtKB-KW"/>
</dbReference>
<keyword evidence="3 11" id="KW-0547">Nucleotide-binding</keyword>
<sequence length="181" mass="19649">MNKKIVVASKNPVKINAALSGMNKILPKIEFQVEGVDVPSGVADQPMTSKETWDGALNRATNARKVATDADYWVGMEGGIDTDEEGKMFAFAWMCIIDKDGRKGKGQTGIFYLPPKVQKLVESGIELGYANDQVFNEVGSKQKGGAVGSLTLGALGRTEYYEQAMILAMVQIVNPLLYPNE</sequence>
<evidence type="ECO:0000256" key="9">
    <source>
        <dbReference type="ARBA" id="ARBA00048781"/>
    </source>
</evidence>
<dbReference type="GO" id="GO:0006772">
    <property type="term" value="P:thiamine metabolic process"/>
    <property type="evidence" value="ECO:0007669"/>
    <property type="project" value="TreeGrafter"/>
</dbReference>
<feature type="binding site" evidence="11">
    <location>
        <position position="69"/>
    </location>
    <ligand>
        <name>Mg(2+)</name>
        <dbReference type="ChEBI" id="CHEBI:18420"/>
    </ligand>
</feature>
<dbReference type="GO" id="GO:0103023">
    <property type="term" value="F:ITPase activity"/>
    <property type="evidence" value="ECO:0007669"/>
    <property type="project" value="UniProtKB-EC"/>
</dbReference>
<dbReference type="PANTHER" id="PTHR34699">
    <property type="match status" value="1"/>
</dbReference>
<dbReference type="EC" id="3.6.1.73" evidence="11"/>
<evidence type="ECO:0000259" key="12">
    <source>
        <dbReference type="Pfam" id="PF01931"/>
    </source>
</evidence>
<dbReference type="Proteomes" id="UP000267268">
    <property type="component" value="Chromosome 1"/>
</dbReference>
<feature type="domain" description="Non-canonical purine NTP phosphatase/PRRC1" evidence="12">
    <location>
        <begin position="8"/>
        <end position="172"/>
    </location>
</feature>
<dbReference type="Gene3D" id="3.90.950.10">
    <property type="match status" value="1"/>
</dbReference>
<dbReference type="InterPro" id="IPR002786">
    <property type="entry name" value="Non_canon_purine_NTPase"/>
</dbReference>
<organism evidence="13 14">
    <name type="scientific">Flammeovirga pectinis</name>
    <dbReference type="NCBI Taxonomy" id="2494373"/>
    <lineage>
        <taxon>Bacteria</taxon>
        <taxon>Pseudomonadati</taxon>
        <taxon>Bacteroidota</taxon>
        <taxon>Cytophagia</taxon>
        <taxon>Cytophagales</taxon>
        <taxon>Flammeovirgaceae</taxon>
        <taxon>Flammeovirga</taxon>
    </lineage>
</organism>
<keyword evidence="4 11" id="KW-0378">Hydrolase</keyword>
<dbReference type="OrthoDB" id="164951at2"/>
<comment type="cofactor">
    <cofactor evidence="11">
        <name>Mg(2+)</name>
        <dbReference type="ChEBI" id="CHEBI:18420"/>
    </cofactor>
    <cofactor evidence="11">
        <name>Mn(2+)</name>
        <dbReference type="ChEBI" id="CHEBI:29035"/>
    </cofactor>
    <text evidence="11">Binds 1 divalent metal cation per subunit; can use either Mg(2+) or Mn(2+).</text>
</comment>
<accession>A0A3S9P369</accession>
<evidence type="ECO:0000256" key="2">
    <source>
        <dbReference type="ARBA" id="ARBA00022723"/>
    </source>
</evidence>
<evidence type="ECO:0000256" key="10">
    <source>
        <dbReference type="ARBA" id="ARBA00060855"/>
    </source>
</evidence>
<keyword evidence="5 11" id="KW-0460">Magnesium</keyword>
<comment type="caution">
    <text evidence="11">Lacks conserved residue(s) required for the propagation of feature annotation.</text>
</comment>
<comment type="catalytic activity">
    <reaction evidence="9 11">
        <text>XTP + H2O = XDP + phosphate + H(+)</text>
        <dbReference type="Rhea" id="RHEA:28406"/>
        <dbReference type="ChEBI" id="CHEBI:15377"/>
        <dbReference type="ChEBI" id="CHEBI:15378"/>
        <dbReference type="ChEBI" id="CHEBI:43474"/>
        <dbReference type="ChEBI" id="CHEBI:59884"/>
        <dbReference type="ChEBI" id="CHEBI:61314"/>
        <dbReference type="EC" id="3.6.1.73"/>
    </reaction>
</comment>
<comment type="subunit">
    <text evidence="11">Homodimer.</text>
</comment>
<evidence type="ECO:0000256" key="4">
    <source>
        <dbReference type="ARBA" id="ARBA00022801"/>
    </source>
</evidence>
<dbReference type="KEGG" id="fll:EI427_10535"/>
<dbReference type="FunFam" id="3.90.950.10:FF:000002">
    <property type="entry name" value="Inosine/xanthosine triphosphatase"/>
    <property type="match status" value="1"/>
</dbReference>
<proteinExistence type="inferred from homology"/>
<dbReference type="NCBIfam" id="TIGR00258">
    <property type="entry name" value="inosine/xanthosine triphosphatase"/>
    <property type="match status" value="1"/>
</dbReference>
<evidence type="ECO:0000256" key="7">
    <source>
        <dbReference type="ARBA" id="ARBA00023211"/>
    </source>
</evidence>
<evidence type="ECO:0000313" key="14">
    <source>
        <dbReference type="Proteomes" id="UP000267268"/>
    </source>
</evidence>
<evidence type="ECO:0000313" key="13">
    <source>
        <dbReference type="EMBL" id="AZQ62656.1"/>
    </source>
</evidence>
<dbReference type="InterPro" id="IPR026533">
    <property type="entry name" value="NTPase/PRRC1"/>
</dbReference>
<comment type="cofactor">
    <cofactor evidence="1">
        <name>Mn(2+)</name>
        <dbReference type="ChEBI" id="CHEBI:29035"/>
    </cofactor>
</comment>
<protein>
    <recommendedName>
        <fullName evidence="11">Probable inosine/xanthosine triphosphatase</fullName>
        <shortName evidence="11">ITPase/XTPase</shortName>
        <ecNumber evidence="11">3.6.1.73</ecNumber>
    </recommendedName>
    <alternativeName>
        <fullName evidence="11">Non-canonical purine NTP phosphatase</fullName>
    </alternativeName>
    <alternativeName>
        <fullName evidence="11">Non-standard purine NTP phosphatase</fullName>
    </alternativeName>
    <alternativeName>
        <fullName evidence="11">Nucleoside-triphosphate phosphatase</fullName>
        <shortName evidence="11">NTPase</shortName>
    </alternativeName>
</protein>